<dbReference type="Pfam" id="PF05488">
    <property type="entry name" value="PAAR_motif"/>
    <property type="match status" value="1"/>
</dbReference>
<dbReference type="Proteomes" id="UP000826462">
    <property type="component" value="Chromosome 2"/>
</dbReference>
<gene>
    <name evidence="1" type="ORF">KZJ38_29780</name>
</gene>
<dbReference type="RefSeq" id="WP_219803707.1">
    <property type="nucleotide sequence ID" value="NZ_CP080096.1"/>
</dbReference>
<evidence type="ECO:0000313" key="2">
    <source>
        <dbReference type="Proteomes" id="UP000826462"/>
    </source>
</evidence>
<sequence>MTFRHDICHGDTTTAGGRVSATANRDTLQNRAAAYEGDPVHCPKCASTGRIVCAGGGARDQGPEGRKSALSGDLCVCNCAEHPRLIASQDRSGTRG</sequence>
<keyword evidence="2" id="KW-1185">Reference proteome</keyword>
<dbReference type="EMBL" id="CP080096">
    <property type="protein sequence ID" value="QYD73853.1"/>
    <property type="molecule type" value="Genomic_DNA"/>
</dbReference>
<reference evidence="1 2" key="1">
    <citation type="submission" date="2021-07" db="EMBL/GenBank/DDBJ databases">
        <title>Paraburkholderia edwinii protects Aspergillus sp. from phenazines by acting as a toxin sponge.</title>
        <authorList>
            <person name="Dahlstrom K.M."/>
            <person name="Newman D.K."/>
        </authorList>
    </citation>
    <scope>NUCLEOTIDE SEQUENCE [LARGE SCALE GENOMIC DNA]</scope>
    <source>
        <strain evidence="1 2">Pe01</strain>
    </source>
</reference>
<accession>A0ABX8V456</accession>
<organism evidence="1 2">
    <name type="scientific">Paraburkholderia edwinii</name>
    <dbReference type="NCBI Taxonomy" id="2861782"/>
    <lineage>
        <taxon>Bacteria</taxon>
        <taxon>Pseudomonadati</taxon>
        <taxon>Pseudomonadota</taxon>
        <taxon>Betaproteobacteria</taxon>
        <taxon>Burkholderiales</taxon>
        <taxon>Burkholderiaceae</taxon>
        <taxon>Paraburkholderia</taxon>
    </lineage>
</organism>
<proteinExistence type="predicted"/>
<dbReference type="CDD" id="cd14744">
    <property type="entry name" value="PAAR_CT_2"/>
    <property type="match status" value="1"/>
</dbReference>
<protein>
    <submittedName>
        <fullName evidence="1">PAAR domain-containing protein</fullName>
    </submittedName>
</protein>
<evidence type="ECO:0000313" key="1">
    <source>
        <dbReference type="EMBL" id="QYD73853.1"/>
    </source>
</evidence>
<name>A0ABX8V456_9BURK</name>
<dbReference type="InterPro" id="IPR008727">
    <property type="entry name" value="PAAR_motif"/>
</dbReference>